<protein>
    <submittedName>
        <fullName evidence="1">Uncharacterized protein</fullName>
    </submittedName>
</protein>
<evidence type="ECO:0000313" key="1">
    <source>
        <dbReference type="EMBL" id="PQP97101.1"/>
    </source>
</evidence>
<reference evidence="1 2" key="1">
    <citation type="submission" date="2018-02" db="EMBL/GenBank/DDBJ databases">
        <title>Draft genome of wild Prunus yedoensis var. nudiflora.</title>
        <authorList>
            <person name="Baek S."/>
            <person name="Kim J.-H."/>
            <person name="Choi K."/>
            <person name="Kim G.-B."/>
            <person name="Cho A."/>
            <person name="Jang H."/>
            <person name="Shin C.-H."/>
            <person name="Yu H.-J."/>
            <person name="Mun J.-H."/>
        </authorList>
    </citation>
    <scope>NUCLEOTIDE SEQUENCE [LARGE SCALE GENOMIC DNA]</scope>
    <source>
        <strain evidence="2">cv. Jeju island</strain>
        <tissue evidence="1">Leaf</tissue>
    </source>
</reference>
<name>A0A314XSA3_PRUYE</name>
<dbReference type="Proteomes" id="UP000250321">
    <property type="component" value="Unassembled WGS sequence"/>
</dbReference>
<evidence type="ECO:0000313" key="2">
    <source>
        <dbReference type="Proteomes" id="UP000250321"/>
    </source>
</evidence>
<dbReference type="EMBL" id="PJQY01002013">
    <property type="protein sequence ID" value="PQP97101.1"/>
    <property type="molecule type" value="Genomic_DNA"/>
</dbReference>
<sequence>MVTASSAQGDDKYVAPSWNQKHAEIGVGHLIVSDVDFSGLAIDERSYYEDLSSEFLQAKRSILVSLPCQLGFWIKKVGGGAWVVLFPIPGFCFSGKVLTRLPLTC</sequence>
<organism evidence="1 2">
    <name type="scientific">Prunus yedoensis var. nudiflora</name>
    <dbReference type="NCBI Taxonomy" id="2094558"/>
    <lineage>
        <taxon>Eukaryota</taxon>
        <taxon>Viridiplantae</taxon>
        <taxon>Streptophyta</taxon>
        <taxon>Embryophyta</taxon>
        <taxon>Tracheophyta</taxon>
        <taxon>Spermatophyta</taxon>
        <taxon>Magnoliopsida</taxon>
        <taxon>eudicotyledons</taxon>
        <taxon>Gunneridae</taxon>
        <taxon>Pentapetalae</taxon>
        <taxon>rosids</taxon>
        <taxon>fabids</taxon>
        <taxon>Rosales</taxon>
        <taxon>Rosaceae</taxon>
        <taxon>Amygdaloideae</taxon>
        <taxon>Amygdaleae</taxon>
        <taxon>Prunus</taxon>
    </lineage>
</organism>
<proteinExistence type="predicted"/>
<gene>
    <name evidence="1" type="ORF">Pyn_26773</name>
</gene>
<keyword evidence="2" id="KW-1185">Reference proteome</keyword>
<dbReference type="AlphaFoldDB" id="A0A314XSA3"/>
<accession>A0A314XSA3</accession>
<comment type="caution">
    <text evidence="1">The sequence shown here is derived from an EMBL/GenBank/DDBJ whole genome shotgun (WGS) entry which is preliminary data.</text>
</comment>